<dbReference type="InterPro" id="IPR044730">
    <property type="entry name" value="RNase_H-like_dom_plant"/>
</dbReference>
<gene>
    <name evidence="2" type="ORF">MKW94_005594</name>
</gene>
<dbReference type="InterPro" id="IPR012337">
    <property type="entry name" value="RNaseH-like_sf"/>
</dbReference>
<name>A0AA41S304_PAPNU</name>
<accession>A0AA41S304</accession>
<dbReference type="EMBL" id="JAJJMA010120511">
    <property type="protein sequence ID" value="MCL7032169.1"/>
    <property type="molecule type" value="Genomic_DNA"/>
</dbReference>
<feature type="domain" description="RNase H type-1" evidence="1">
    <location>
        <begin position="71"/>
        <end position="193"/>
    </location>
</feature>
<evidence type="ECO:0000313" key="3">
    <source>
        <dbReference type="Proteomes" id="UP001177140"/>
    </source>
</evidence>
<dbReference type="Proteomes" id="UP001177140">
    <property type="component" value="Unassembled WGS sequence"/>
</dbReference>
<evidence type="ECO:0000259" key="1">
    <source>
        <dbReference type="Pfam" id="PF13456"/>
    </source>
</evidence>
<protein>
    <recommendedName>
        <fullName evidence="1">RNase H type-1 domain-containing protein</fullName>
    </recommendedName>
</protein>
<dbReference type="GO" id="GO:0003676">
    <property type="term" value="F:nucleic acid binding"/>
    <property type="evidence" value="ECO:0007669"/>
    <property type="project" value="InterPro"/>
</dbReference>
<dbReference type="SUPFAM" id="SSF53098">
    <property type="entry name" value="Ribonuclease H-like"/>
    <property type="match status" value="1"/>
</dbReference>
<dbReference type="PANTHER" id="PTHR47074">
    <property type="entry name" value="BNAC02G40300D PROTEIN"/>
    <property type="match status" value="1"/>
</dbReference>
<dbReference type="InterPro" id="IPR052929">
    <property type="entry name" value="RNase_H-like_EbsB-rel"/>
</dbReference>
<dbReference type="GO" id="GO:0004523">
    <property type="term" value="F:RNA-DNA hybrid ribonuclease activity"/>
    <property type="evidence" value="ECO:0007669"/>
    <property type="project" value="InterPro"/>
</dbReference>
<dbReference type="Pfam" id="PF13456">
    <property type="entry name" value="RVT_3"/>
    <property type="match status" value="1"/>
</dbReference>
<keyword evidence="3" id="KW-1185">Reference proteome</keyword>
<dbReference type="PANTHER" id="PTHR47074:SF11">
    <property type="entry name" value="REVERSE TRANSCRIPTASE-LIKE PROTEIN"/>
    <property type="match status" value="1"/>
</dbReference>
<proteinExistence type="predicted"/>
<comment type="caution">
    <text evidence="2">The sequence shown here is derived from an EMBL/GenBank/DDBJ whole genome shotgun (WGS) entry which is preliminary data.</text>
</comment>
<reference evidence="2" key="1">
    <citation type="submission" date="2022-03" db="EMBL/GenBank/DDBJ databases">
        <title>A functionally conserved STORR gene fusion in Papaver species that diverged 16.8 million years ago.</title>
        <authorList>
            <person name="Catania T."/>
        </authorList>
    </citation>
    <scope>NUCLEOTIDE SEQUENCE</scope>
    <source>
        <strain evidence="2">S-191538</strain>
    </source>
</reference>
<dbReference type="Gene3D" id="3.30.420.10">
    <property type="entry name" value="Ribonuclease H-like superfamily/Ribonuclease H"/>
    <property type="match status" value="1"/>
</dbReference>
<evidence type="ECO:0000313" key="2">
    <source>
        <dbReference type="EMBL" id="MCL7032169.1"/>
    </source>
</evidence>
<dbReference type="CDD" id="cd06222">
    <property type="entry name" value="RNase_H_like"/>
    <property type="match status" value="1"/>
</dbReference>
<sequence>MWQLWKSRCTKIYEHKTLHPNMIIDNIKHFCIKYNLNFTTASAPNSVARSTHRNKIVSRWAPPPLNWRKLNFDAAFNSNTKTAGIGLIVRDAAGRCMEVLVKAVKATDAGQAEALAMLEAAVWISQKNYECIIVEGDCKTVIEAVSSNFAAVKWQDHNLLSDISRLLEAVRGVKCVYVPRSCNEAADALAKHAKRNGVSQLWQCNPPRFILPVLQKDNQTL</sequence>
<organism evidence="2 3">
    <name type="scientific">Papaver nudicaule</name>
    <name type="common">Iceland poppy</name>
    <dbReference type="NCBI Taxonomy" id="74823"/>
    <lineage>
        <taxon>Eukaryota</taxon>
        <taxon>Viridiplantae</taxon>
        <taxon>Streptophyta</taxon>
        <taxon>Embryophyta</taxon>
        <taxon>Tracheophyta</taxon>
        <taxon>Spermatophyta</taxon>
        <taxon>Magnoliopsida</taxon>
        <taxon>Ranunculales</taxon>
        <taxon>Papaveraceae</taxon>
        <taxon>Papaveroideae</taxon>
        <taxon>Papaver</taxon>
    </lineage>
</organism>
<dbReference type="AlphaFoldDB" id="A0AA41S304"/>
<dbReference type="InterPro" id="IPR036397">
    <property type="entry name" value="RNaseH_sf"/>
</dbReference>
<dbReference type="InterPro" id="IPR002156">
    <property type="entry name" value="RNaseH_domain"/>
</dbReference>